<evidence type="ECO:0000256" key="8">
    <source>
        <dbReference type="SAM" id="Phobius"/>
    </source>
</evidence>
<dbReference type="Gene3D" id="1.20.120.80">
    <property type="entry name" value="Cytochrome c oxidase, subunit III, four-helix bundle"/>
    <property type="match status" value="1"/>
</dbReference>
<feature type="transmembrane region" description="Helical" evidence="8">
    <location>
        <begin position="92"/>
        <end position="112"/>
    </location>
</feature>
<keyword evidence="5 8" id="KW-1133">Transmembrane helix</keyword>
<feature type="transmembrane region" description="Helical" evidence="8">
    <location>
        <begin position="132"/>
        <end position="156"/>
    </location>
</feature>
<reference evidence="10 11" key="1">
    <citation type="submission" date="2023-10" db="EMBL/GenBank/DDBJ databases">
        <title>Rubellicoccus peritrichatus gen. nov., sp. nov., isolated from an algae of coral reef tank.</title>
        <authorList>
            <person name="Luo J."/>
        </authorList>
    </citation>
    <scope>NUCLEOTIDE SEQUENCE [LARGE SCALE GENOMIC DNA]</scope>
    <source>
        <strain evidence="10 11">CR14</strain>
    </source>
</reference>
<evidence type="ECO:0000256" key="7">
    <source>
        <dbReference type="RuleBase" id="RU003376"/>
    </source>
</evidence>
<dbReference type="PANTHER" id="PTHR11403:SF2">
    <property type="entry name" value="CYTOCHROME BO(3) UBIQUINOL OXIDASE SUBUNIT 3"/>
    <property type="match status" value="1"/>
</dbReference>
<evidence type="ECO:0000256" key="3">
    <source>
        <dbReference type="ARBA" id="ARBA00022475"/>
    </source>
</evidence>
<dbReference type="InterPro" id="IPR024791">
    <property type="entry name" value="Cyt_c/ubiquinol_Oxase_su3"/>
</dbReference>
<dbReference type="InterPro" id="IPR000298">
    <property type="entry name" value="Cyt_c_oxidase-like_su3"/>
</dbReference>
<keyword evidence="4 7" id="KW-0812">Transmembrane</keyword>
<evidence type="ECO:0000256" key="2">
    <source>
        <dbReference type="ARBA" id="ARBA00010581"/>
    </source>
</evidence>
<name>A0AAQ3LBV0_9BACT</name>
<feature type="transmembrane region" description="Helical" evidence="8">
    <location>
        <begin position="59"/>
        <end position="80"/>
    </location>
</feature>
<evidence type="ECO:0000256" key="4">
    <source>
        <dbReference type="ARBA" id="ARBA00022692"/>
    </source>
</evidence>
<feature type="transmembrane region" description="Helical" evidence="8">
    <location>
        <begin position="176"/>
        <end position="196"/>
    </location>
</feature>
<dbReference type="GO" id="GO:0019646">
    <property type="term" value="P:aerobic electron transport chain"/>
    <property type="evidence" value="ECO:0007669"/>
    <property type="project" value="InterPro"/>
</dbReference>
<dbReference type="GO" id="GO:0005886">
    <property type="term" value="C:plasma membrane"/>
    <property type="evidence" value="ECO:0007669"/>
    <property type="project" value="UniProtKB-SubCell"/>
</dbReference>
<dbReference type="Proteomes" id="UP001304300">
    <property type="component" value="Chromosome"/>
</dbReference>
<keyword evidence="11" id="KW-1185">Reference proteome</keyword>
<keyword evidence="3" id="KW-1003">Cell membrane</keyword>
<dbReference type="PROSITE" id="PS50253">
    <property type="entry name" value="COX3"/>
    <property type="match status" value="1"/>
</dbReference>
<evidence type="ECO:0000313" key="10">
    <source>
        <dbReference type="EMBL" id="WOO41679.1"/>
    </source>
</evidence>
<evidence type="ECO:0000256" key="5">
    <source>
        <dbReference type="ARBA" id="ARBA00022989"/>
    </source>
</evidence>
<feature type="transmembrane region" description="Helical" evidence="8">
    <location>
        <begin position="23"/>
        <end position="47"/>
    </location>
</feature>
<dbReference type="RefSeq" id="WP_317834163.1">
    <property type="nucleotide sequence ID" value="NZ_CP136920.1"/>
</dbReference>
<proteinExistence type="inferred from homology"/>
<dbReference type="InterPro" id="IPR035973">
    <property type="entry name" value="Cyt_c_oxidase_su3-like_sf"/>
</dbReference>
<evidence type="ECO:0000259" key="9">
    <source>
        <dbReference type="PROSITE" id="PS50253"/>
    </source>
</evidence>
<keyword evidence="6 8" id="KW-0472">Membrane</keyword>
<dbReference type="InterPro" id="IPR013833">
    <property type="entry name" value="Cyt_c_oxidase_su3_a-hlx"/>
</dbReference>
<accession>A0AAQ3LBV0</accession>
<comment type="similarity">
    <text evidence="2 7">Belongs to the cytochrome c oxidase subunit 3 family.</text>
</comment>
<organism evidence="10 11">
    <name type="scientific">Rubellicoccus peritrichatus</name>
    <dbReference type="NCBI Taxonomy" id="3080537"/>
    <lineage>
        <taxon>Bacteria</taxon>
        <taxon>Pseudomonadati</taxon>
        <taxon>Verrucomicrobiota</taxon>
        <taxon>Opitutia</taxon>
        <taxon>Puniceicoccales</taxon>
        <taxon>Cerasicoccaceae</taxon>
        <taxon>Rubellicoccus</taxon>
    </lineage>
</organism>
<dbReference type="GO" id="GO:0004129">
    <property type="term" value="F:cytochrome-c oxidase activity"/>
    <property type="evidence" value="ECO:0007669"/>
    <property type="project" value="InterPro"/>
</dbReference>
<evidence type="ECO:0000256" key="6">
    <source>
        <dbReference type="ARBA" id="ARBA00023136"/>
    </source>
</evidence>
<comment type="subcellular location">
    <subcellularLocation>
        <location evidence="1 7">Cell membrane</location>
        <topology evidence="1 7">Multi-pass membrane protein</topology>
    </subcellularLocation>
</comment>
<dbReference type="CDD" id="cd00386">
    <property type="entry name" value="Heme_Cu_Oxidase_III_like"/>
    <property type="match status" value="1"/>
</dbReference>
<evidence type="ECO:0000256" key="1">
    <source>
        <dbReference type="ARBA" id="ARBA00004651"/>
    </source>
</evidence>
<dbReference type="AlphaFoldDB" id="A0AAQ3LBV0"/>
<sequence>MSNSNTATAESQQEWKLPSAPKVGMICLIVMETALFTIFVVAYLYYIGKSLNGPFPKDLLEAPIIASICLLSSSGTVIMAERAFKRKDKAKFRLFWGITWLLGATFIALTAVEWKGLLENGLAIDTNLFGSTYYPLVGLHATHVIIGLFLLALIFILSITNHLPFEHVIPMEMISWYWHFVDAIWIVVFTVVYIIGVY</sequence>
<protein>
    <submittedName>
        <fullName evidence="10">Heme-copper oxidase subunit III</fullName>
    </submittedName>
</protein>
<evidence type="ECO:0000313" key="11">
    <source>
        <dbReference type="Proteomes" id="UP001304300"/>
    </source>
</evidence>
<dbReference type="KEGG" id="puo:RZN69_01165"/>
<dbReference type="SUPFAM" id="SSF81452">
    <property type="entry name" value="Cytochrome c oxidase subunit III-like"/>
    <property type="match status" value="1"/>
</dbReference>
<dbReference type="PANTHER" id="PTHR11403">
    <property type="entry name" value="CYTOCHROME C OXIDASE SUBUNIT III"/>
    <property type="match status" value="1"/>
</dbReference>
<dbReference type="Pfam" id="PF00510">
    <property type="entry name" value="COX3"/>
    <property type="match status" value="1"/>
</dbReference>
<feature type="domain" description="Heme-copper oxidase subunit III family profile" evidence="9">
    <location>
        <begin position="1"/>
        <end position="197"/>
    </location>
</feature>
<dbReference type="EMBL" id="CP136920">
    <property type="protein sequence ID" value="WOO41679.1"/>
    <property type="molecule type" value="Genomic_DNA"/>
</dbReference>
<gene>
    <name evidence="10" type="ORF">RZN69_01165</name>
</gene>